<keyword evidence="4 6" id="KW-1133">Transmembrane helix</keyword>
<reference evidence="7 8" key="1">
    <citation type="submission" date="2019-03" db="EMBL/GenBank/DDBJ databases">
        <title>The complete genome sequence of Swingsia_sp. F3b2 LMG30590(T).</title>
        <authorList>
            <person name="Chua K.-O."/>
            <person name="Chan K.-G."/>
            <person name="See-Too W.-S."/>
        </authorList>
    </citation>
    <scope>NUCLEOTIDE SEQUENCE [LARGE SCALE GENOMIC DNA]</scope>
    <source>
        <strain evidence="7 8">F3b2</strain>
    </source>
</reference>
<evidence type="ECO:0000256" key="2">
    <source>
        <dbReference type="ARBA" id="ARBA00022475"/>
    </source>
</evidence>
<keyword evidence="3 6" id="KW-0812">Transmembrane</keyword>
<dbReference type="PANTHER" id="PTHR39087:SF2">
    <property type="entry name" value="UPF0104 MEMBRANE PROTEIN MJ1595"/>
    <property type="match status" value="1"/>
</dbReference>
<evidence type="ECO:0000313" key="7">
    <source>
        <dbReference type="EMBL" id="QDH13221.1"/>
    </source>
</evidence>
<dbReference type="GO" id="GO:0005886">
    <property type="term" value="C:plasma membrane"/>
    <property type="evidence" value="ECO:0007669"/>
    <property type="project" value="UniProtKB-SubCell"/>
</dbReference>
<name>A0A4Y6UA27_9PROT</name>
<feature type="transmembrane region" description="Helical" evidence="6">
    <location>
        <begin position="157"/>
        <end position="175"/>
    </location>
</feature>
<feature type="transmembrane region" description="Helical" evidence="6">
    <location>
        <begin position="265"/>
        <end position="290"/>
    </location>
</feature>
<comment type="subcellular location">
    <subcellularLocation>
        <location evidence="1">Cell membrane</location>
        <topology evidence="1">Multi-pass membrane protein</topology>
    </subcellularLocation>
</comment>
<evidence type="ECO:0000256" key="6">
    <source>
        <dbReference type="SAM" id="Phobius"/>
    </source>
</evidence>
<evidence type="ECO:0000256" key="1">
    <source>
        <dbReference type="ARBA" id="ARBA00004651"/>
    </source>
</evidence>
<sequence length="398" mass="42874">MGRRRTITHPPHSLAGSVSAAPPSEAALCEGPTQRQKLFKVGLGFVVSGVFLALLLHHMDMKRMLRTMGSEHWHDMALAALCMVASLSIRAGRWHSMLKPFAPTLPLLKCAESFFIGMGANVVLPFRLGDVLRGTVMASRLKVKAVACMTTVILEKLLDLLVVLLIGGLALMLLPKESHAKLFDASGFLIAGGALGVMGFLCFARFFRRPVMAALSWASQRWLQDRSSGNGAGLLTQLEGRLVAAAVHVFDALDAVGQPIRFMKLLVLTVLSWGFEAMAFWLVAIGMPALQNATAAWLAMPVAALSTALPGTPGSIGTLDFFVEKVMFVLDNSRNASTAYAFLVHATILAVPLALALAGIFHASLRHEHLPPIKVHQDMAIMGRDALQMGDEDPNKPD</sequence>
<keyword evidence="5 6" id="KW-0472">Membrane</keyword>
<keyword evidence="8" id="KW-1185">Reference proteome</keyword>
<dbReference type="OrthoDB" id="5242769at2"/>
<gene>
    <name evidence="7" type="ORF">E3E12_02295</name>
</gene>
<dbReference type="EMBL" id="CP038231">
    <property type="protein sequence ID" value="QDH13221.1"/>
    <property type="molecule type" value="Genomic_DNA"/>
</dbReference>
<dbReference type="NCBIfam" id="TIGR00374">
    <property type="entry name" value="flippase-like domain"/>
    <property type="match status" value="1"/>
</dbReference>
<feature type="transmembrane region" description="Helical" evidence="6">
    <location>
        <begin position="76"/>
        <end position="94"/>
    </location>
</feature>
<feature type="transmembrane region" description="Helical" evidence="6">
    <location>
        <begin position="187"/>
        <end position="207"/>
    </location>
</feature>
<dbReference type="AlphaFoldDB" id="A0A4Y6UA27"/>
<dbReference type="PANTHER" id="PTHR39087">
    <property type="entry name" value="UPF0104 MEMBRANE PROTEIN MJ1595"/>
    <property type="match status" value="1"/>
</dbReference>
<proteinExistence type="predicted"/>
<dbReference type="Pfam" id="PF03706">
    <property type="entry name" value="LPG_synthase_TM"/>
    <property type="match status" value="1"/>
</dbReference>
<evidence type="ECO:0000313" key="8">
    <source>
        <dbReference type="Proteomes" id="UP000318709"/>
    </source>
</evidence>
<organism evidence="7 8">
    <name type="scientific">Formicincola oecophyllae</name>
    <dbReference type="NCBI Taxonomy" id="2558361"/>
    <lineage>
        <taxon>Bacteria</taxon>
        <taxon>Pseudomonadati</taxon>
        <taxon>Pseudomonadota</taxon>
        <taxon>Alphaproteobacteria</taxon>
        <taxon>Acetobacterales</taxon>
        <taxon>Acetobacteraceae</taxon>
        <taxon>Formicincola</taxon>
    </lineage>
</organism>
<feature type="transmembrane region" description="Helical" evidence="6">
    <location>
        <begin position="36"/>
        <end position="56"/>
    </location>
</feature>
<evidence type="ECO:0000256" key="4">
    <source>
        <dbReference type="ARBA" id="ARBA00022989"/>
    </source>
</evidence>
<evidence type="ECO:0000256" key="3">
    <source>
        <dbReference type="ARBA" id="ARBA00022692"/>
    </source>
</evidence>
<accession>A0A4Y6UA27</accession>
<feature type="transmembrane region" description="Helical" evidence="6">
    <location>
        <begin position="339"/>
        <end position="361"/>
    </location>
</feature>
<protein>
    <submittedName>
        <fullName evidence="7">Flippase-like domain-containing protein</fullName>
    </submittedName>
</protein>
<dbReference type="Proteomes" id="UP000318709">
    <property type="component" value="Chromosome"/>
</dbReference>
<evidence type="ECO:0000256" key="5">
    <source>
        <dbReference type="ARBA" id="ARBA00023136"/>
    </source>
</evidence>
<dbReference type="InterPro" id="IPR022791">
    <property type="entry name" value="L-PG_synthase/AglD"/>
</dbReference>
<keyword evidence="2" id="KW-1003">Cell membrane</keyword>
<dbReference type="KEGG" id="swf:E3E12_02295"/>